<feature type="compositionally biased region" description="Basic and acidic residues" evidence="1">
    <location>
        <begin position="401"/>
        <end position="410"/>
    </location>
</feature>
<dbReference type="EMBL" id="JACGWM010000009">
    <property type="protein sequence ID" value="KAL0351888.1"/>
    <property type="molecule type" value="Genomic_DNA"/>
</dbReference>
<feature type="compositionally biased region" description="Acidic residues" evidence="1">
    <location>
        <begin position="446"/>
        <end position="459"/>
    </location>
</feature>
<reference evidence="2" key="2">
    <citation type="journal article" date="2024" name="Plant">
        <title>Genomic evolution and insights into agronomic trait innovations of Sesamum species.</title>
        <authorList>
            <person name="Miao H."/>
            <person name="Wang L."/>
            <person name="Qu L."/>
            <person name="Liu H."/>
            <person name="Sun Y."/>
            <person name="Le M."/>
            <person name="Wang Q."/>
            <person name="Wei S."/>
            <person name="Zheng Y."/>
            <person name="Lin W."/>
            <person name="Duan Y."/>
            <person name="Cao H."/>
            <person name="Xiong S."/>
            <person name="Wang X."/>
            <person name="Wei L."/>
            <person name="Li C."/>
            <person name="Ma Q."/>
            <person name="Ju M."/>
            <person name="Zhao R."/>
            <person name="Li G."/>
            <person name="Mu C."/>
            <person name="Tian Q."/>
            <person name="Mei H."/>
            <person name="Zhang T."/>
            <person name="Gao T."/>
            <person name="Zhang H."/>
        </authorList>
    </citation>
    <scope>NUCLEOTIDE SEQUENCE</scope>
    <source>
        <strain evidence="2">KEN8</strain>
    </source>
</reference>
<comment type="caution">
    <text evidence="2">The sequence shown here is derived from an EMBL/GenBank/DDBJ whole genome shotgun (WGS) entry which is preliminary data.</text>
</comment>
<dbReference type="PANTHER" id="PTHR36005">
    <property type="entry name" value="DNA LIGASE-LIKE PROTEIN"/>
    <property type="match status" value="1"/>
</dbReference>
<feature type="region of interest" description="Disordered" evidence="1">
    <location>
        <begin position="134"/>
        <end position="202"/>
    </location>
</feature>
<organism evidence="2">
    <name type="scientific">Sesamum calycinum</name>
    <dbReference type="NCBI Taxonomy" id="2727403"/>
    <lineage>
        <taxon>Eukaryota</taxon>
        <taxon>Viridiplantae</taxon>
        <taxon>Streptophyta</taxon>
        <taxon>Embryophyta</taxon>
        <taxon>Tracheophyta</taxon>
        <taxon>Spermatophyta</taxon>
        <taxon>Magnoliopsida</taxon>
        <taxon>eudicotyledons</taxon>
        <taxon>Gunneridae</taxon>
        <taxon>Pentapetalae</taxon>
        <taxon>asterids</taxon>
        <taxon>lamiids</taxon>
        <taxon>Lamiales</taxon>
        <taxon>Pedaliaceae</taxon>
        <taxon>Sesamum</taxon>
    </lineage>
</organism>
<dbReference type="AlphaFoldDB" id="A0AAW2P9C6"/>
<dbReference type="PANTHER" id="PTHR36005:SF1">
    <property type="entry name" value="DNA LIGASE-LIKE PROTEIN"/>
    <property type="match status" value="1"/>
</dbReference>
<gene>
    <name evidence="2" type="ORF">Scaly_1577500</name>
</gene>
<feature type="region of interest" description="Disordered" evidence="1">
    <location>
        <begin position="319"/>
        <end position="480"/>
    </location>
</feature>
<proteinExistence type="predicted"/>
<sequence length="744" mass="83976">MDSDDDYQSFSPPKEPSPQAHYRRLKRLKKSNSKPMKDLLPDPIDDPLLFSKVDFARLEALENDSEFTEFNESNSSEELVLSQESLSLGIGNENAMESEERMECQSDMEVKKTKRMLEFDGDVAGEVHGNGRVIEEASVGFEQGQNEKERFGEEDLFEEKEDDKKKKKEDDMKKKRRVKSDSGELNTNVRGSNKRREEKERKAYLKELHAESQRVLRETRDASFRPIPVVQKPISSVLEKIRKRKLEISRKAMVINDRSYGYEGNSQPSDKMLVLDVSIEERGEENVEIIVEKETVAPSLDGDISLAASGLDEFKDAAKQTIHENNQNQVSPKEEPTSAFPAALPVHTQDLEPSIATSEQIDEQLKSPSEEDFAPSSLAMDLQFDSASVGDSSSDEEDNDKENVDPHPRGIADGSSSPKGDPVKDFVDDEAEEEDDSDNDLRFQDNEEDENIEDLEELNDIIATEYEERPTDNERRNELHQKWLEQQDVAGTDHLMQRLKCGSVLKDTFLSDKEPETDEDDDGDEFDDEAKEDSLPQYSARVNTKKAKQIILQLLPDKEDAYLSDDDGDTQRQLAQCLLIRKEEQATLVSPADDESSREVFGLIKKLNIVSDNKRKPKALSFFDSVLKEGSSNNSSKSSFLGRVTNHHIPSSHKQGSGTFRSFIFGRDDSNSRSSISMSEDSSDTVSKEIRPTRTVTAKYSNTQTKMSNQTRDAAAETDIYTSLHQVITYLTPSIGFVGQEQAL</sequence>
<protein>
    <submittedName>
        <fullName evidence="2">Uncharacterized protein</fullName>
    </submittedName>
</protein>
<feature type="region of interest" description="Disordered" evidence="1">
    <location>
        <begin position="510"/>
        <end position="539"/>
    </location>
</feature>
<name>A0AAW2P9C6_9LAMI</name>
<feature type="compositionally biased region" description="Acidic residues" evidence="1">
    <location>
        <begin position="427"/>
        <end position="438"/>
    </location>
</feature>
<evidence type="ECO:0000256" key="1">
    <source>
        <dbReference type="SAM" id="MobiDB-lite"/>
    </source>
</evidence>
<feature type="region of interest" description="Disordered" evidence="1">
    <location>
        <begin position="1"/>
        <end position="23"/>
    </location>
</feature>
<reference evidence="2" key="1">
    <citation type="submission" date="2020-06" db="EMBL/GenBank/DDBJ databases">
        <authorList>
            <person name="Li T."/>
            <person name="Hu X."/>
            <person name="Zhang T."/>
            <person name="Song X."/>
            <person name="Zhang H."/>
            <person name="Dai N."/>
            <person name="Sheng W."/>
            <person name="Hou X."/>
            <person name="Wei L."/>
        </authorList>
    </citation>
    <scope>NUCLEOTIDE SEQUENCE</scope>
    <source>
        <strain evidence="2">KEN8</strain>
        <tissue evidence="2">Leaf</tissue>
    </source>
</reference>
<accession>A0AAW2P9C6</accession>
<feature type="compositionally biased region" description="Basic and acidic residues" evidence="1">
    <location>
        <begin position="162"/>
        <end position="173"/>
    </location>
</feature>
<feature type="compositionally biased region" description="Acidic residues" evidence="1">
    <location>
        <begin position="515"/>
        <end position="531"/>
    </location>
</feature>
<evidence type="ECO:0000313" key="2">
    <source>
        <dbReference type="EMBL" id="KAL0351888.1"/>
    </source>
</evidence>
<feature type="compositionally biased region" description="Basic and acidic residues" evidence="1">
    <location>
        <begin position="466"/>
        <end position="480"/>
    </location>
</feature>